<organism evidence="2 3">
    <name type="scientific">Drosophila pseudoobscura pseudoobscura</name>
    <name type="common">Fruit fly</name>
    <dbReference type="NCBI Taxonomy" id="46245"/>
    <lineage>
        <taxon>Eukaryota</taxon>
        <taxon>Metazoa</taxon>
        <taxon>Ecdysozoa</taxon>
        <taxon>Arthropoda</taxon>
        <taxon>Hexapoda</taxon>
        <taxon>Insecta</taxon>
        <taxon>Pterygota</taxon>
        <taxon>Neoptera</taxon>
        <taxon>Endopterygota</taxon>
        <taxon>Diptera</taxon>
        <taxon>Brachycera</taxon>
        <taxon>Muscomorpha</taxon>
        <taxon>Ephydroidea</taxon>
        <taxon>Drosophilidae</taxon>
        <taxon>Drosophila</taxon>
        <taxon>Sophophora</taxon>
    </lineage>
</organism>
<name>A0A6I8V189_DROPS</name>
<evidence type="ECO:0000313" key="2">
    <source>
        <dbReference type="Proteomes" id="UP000001819"/>
    </source>
</evidence>
<dbReference type="Gene3D" id="3.30.2260.10">
    <property type="entry name" value="Enhancer of rudimentary"/>
    <property type="match status" value="1"/>
</dbReference>
<reference evidence="3" key="1">
    <citation type="submission" date="2025-08" db="UniProtKB">
        <authorList>
            <consortium name="RefSeq"/>
        </authorList>
    </citation>
    <scope>IDENTIFICATION</scope>
    <source>
        <strain evidence="3">MV-25-SWS-2005</strain>
        <tissue evidence="3">Whole body</tissue>
    </source>
</reference>
<dbReference type="InterPro" id="IPR000781">
    <property type="entry name" value="ERH"/>
</dbReference>
<evidence type="ECO:0000313" key="3">
    <source>
        <dbReference type="RefSeq" id="XP_002135456.2"/>
    </source>
</evidence>
<dbReference type="AlphaFoldDB" id="A0A6I8V189"/>
<comment type="similarity">
    <text evidence="1">Belongs to the E(R) family.</text>
</comment>
<dbReference type="InterPro" id="IPR035912">
    <property type="entry name" value="EHR_sf"/>
</dbReference>
<proteinExistence type="inferred from homology"/>
<keyword evidence="2" id="KW-1185">Reference proteome</keyword>
<sequence>MPCTILLLIQPDERLQKRTYSRFHSIDDCVDRVCAIYESVLERKYPDMRVIHYDIAELYDFMDELKDIVCLVKQEGASEYVPRNKQWIKEQIFVKLNTILKTEQAKKDLNYSEEDA</sequence>
<gene>
    <name evidence="3" type="primary">LOC6900098</name>
</gene>
<dbReference type="InParanoid" id="A0A6I8V189"/>
<evidence type="ECO:0000256" key="1">
    <source>
        <dbReference type="ARBA" id="ARBA00007491"/>
    </source>
</evidence>
<dbReference type="PANTHER" id="PTHR12373:SF0">
    <property type="entry name" value="ENHANCER OF RUDIMENTARY HOMOLOG"/>
    <property type="match status" value="1"/>
</dbReference>
<dbReference type="PANTHER" id="PTHR12373">
    <property type="entry name" value="ENHANCER OF RUDIMENTARY ERH"/>
    <property type="match status" value="1"/>
</dbReference>
<protein>
    <submittedName>
        <fullName evidence="3">Enhancer of rudimentary homolog</fullName>
    </submittedName>
</protein>
<accession>A0A6I8V189</accession>
<dbReference type="SUPFAM" id="SSF143875">
    <property type="entry name" value="ERH-like"/>
    <property type="match status" value="1"/>
</dbReference>
<dbReference type="Pfam" id="PF01133">
    <property type="entry name" value="ER"/>
    <property type="match status" value="1"/>
</dbReference>
<dbReference type="RefSeq" id="XP_002135456.2">
    <property type="nucleotide sequence ID" value="XM_002135420.2"/>
</dbReference>
<dbReference type="KEGG" id="dpo:6900098"/>
<dbReference type="Proteomes" id="UP000001819">
    <property type="component" value="Chromosome X"/>
</dbReference>